<evidence type="ECO:0000313" key="1">
    <source>
        <dbReference type="EMBL" id="XAT64615.1"/>
    </source>
</evidence>
<dbReference type="InterPro" id="IPR001753">
    <property type="entry name" value="Enoyl-CoA_hydra/iso"/>
</dbReference>
<dbReference type="InterPro" id="IPR029045">
    <property type="entry name" value="ClpP/crotonase-like_dom_sf"/>
</dbReference>
<dbReference type="PANTHER" id="PTHR11941">
    <property type="entry name" value="ENOYL-COA HYDRATASE-RELATED"/>
    <property type="match status" value="1"/>
</dbReference>
<evidence type="ECO:0000313" key="2">
    <source>
        <dbReference type="Proteomes" id="UP001492541"/>
    </source>
</evidence>
<dbReference type="Proteomes" id="UP001492541">
    <property type="component" value="Chromosome"/>
</dbReference>
<name>A0ABZ3H515_GEOAI</name>
<dbReference type="RefSeq" id="WP_193807977.1">
    <property type="nucleotide sequence ID" value="NZ_CP087714.1"/>
</dbReference>
<dbReference type="GeneID" id="90448902"/>
<sequence length="251" mass="28061">MNTVDLQDMDGVAVVRLNRGKKNPINPEFVDDLSGVVEQVKEDEQITSAVLTSSNDRFFSIGLDVPELIDYDKAEFREFIMDFNLLCLDIYTLPKPTAAAINGHAIAGGCILALCCDFRYIGEGKKLFGLNEVRLGVPVPYLPQRILQQIAGDRVATEMVYGGDFYPPEKVLEMGVVDGVFAPEELLQKSVESVKRIGELPGRAFAAVKANRTERIKEDILKRLEKDVDVFVELWFSDDAQQRLKEAAKNF</sequence>
<dbReference type="Gene3D" id="3.90.226.10">
    <property type="entry name" value="2-enoyl-CoA Hydratase, Chain A, domain 1"/>
    <property type="match status" value="1"/>
</dbReference>
<keyword evidence="2" id="KW-1185">Reference proteome</keyword>
<gene>
    <name evidence="1" type="ORF">LPQ35_04415</name>
</gene>
<organism evidence="1 2">
    <name type="scientific">Geoglobus acetivorans</name>
    <dbReference type="NCBI Taxonomy" id="565033"/>
    <lineage>
        <taxon>Archaea</taxon>
        <taxon>Methanobacteriati</taxon>
        <taxon>Methanobacteriota</taxon>
        <taxon>Archaeoglobi</taxon>
        <taxon>Archaeoglobales</taxon>
        <taxon>Archaeoglobaceae</taxon>
        <taxon>Geoglobus</taxon>
    </lineage>
</organism>
<dbReference type="CDD" id="cd06558">
    <property type="entry name" value="crotonase-like"/>
    <property type="match status" value="1"/>
</dbReference>
<protein>
    <submittedName>
        <fullName evidence="1">Enoyl-CoA hydratase/isomerase family protein</fullName>
    </submittedName>
</protein>
<dbReference type="EMBL" id="CP087714">
    <property type="protein sequence ID" value="XAT64615.1"/>
    <property type="molecule type" value="Genomic_DNA"/>
</dbReference>
<reference evidence="1 2" key="1">
    <citation type="submission" date="2021-11" db="EMBL/GenBank/DDBJ databases">
        <title>Whole genome of Geoglobus acetivorans.</title>
        <authorList>
            <person name="Liu D."/>
        </authorList>
    </citation>
    <scope>NUCLEOTIDE SEQUENCE [LARGE SCALE GENOMIC DNA]</scope>
    <source>
        <strain evidence="1 2">SBH6</strain>
    </source>
</reference>
<dbReference type="Pfam" id="PF00378">
    <property type="entry name" value="ECH_1"/>
    <property type="match status" value="1"/>
</dbReference>
<accession>A0ABZ3H515</accession>
<proteinExistence type="predicted"/>
<dbReference type="PANTHER" id="PTHR11941:SF45">
    <property type="entry name" value="ENOYL-COA DELTA ISOMERASE 1, MITOCHONDRIAL"/>
    <property type="match status" value="1"/>
</dbReference>
<dbReference type="SUPFAM" id="SSF52096">
    <property type="entry name" value="ClpP/crotonase"/>
    <property type="match status" value="1"/>
</dbReference>